<comment type="caution">
    <text evidence="2">The sequence shown here is derived from an EMBL/GenBank/DDBJ whole genome shotgun (WGS) entry which is preliminary data.</text>
</comment>
<reference evidence="2 3" key="1">
    <citation type="submission" date="2024-11" db="EMBL/GenBank/DDBJ databases">
        <title>Adaptive evolution of stress response genes in parasites aligns with host niche diversity.</title>
        <authorList>
            <person name="Hahn C."/>
            <person name="Resl P."/>
        </authorList>
    </citation>
    <scope>NUCLEOTIDE SEQUENCE [LARGE SCALE GENOMIC DNA]</scope>
    <source>
        <strain evidence="2">EGGRZ-B1_66</strain>
        <tissue evidence="2">Body</tissue>
    </source>
</reference>
<evidence type="ECO:0000256" key="1">
    <source>
        <dbReference type="SAM" id="MobiDB-lite"/>
    </source>
</evidence>
<dbReference type="AlphaFoldDB" id="A0ABD2Q8G3"/>
<protein>
    <submittedName>
        <fullName evidence="2">Uncharacterized protein</fullName>
    </submittedName>
</protein>
<dbReference type="Proteomes" id="UP001626550">
    <property type="component" value="Unassembled WGS sequence"/>
</dbReference>
<gene>
    <name evidence="2" type="ORF">Ciccas_005504</name>
</gene>
<proteinExistence type="predicted"/>
<sequence length="145" mass="16460">MEEEKVKKDSLQKELLVANQLMVQCRSAIGHLYEKLSCIKTDDDHSLAVPNFNDDEQGLLNALSACEHKFYSKAECHLPANNKRIAFPKTLLSEKYEDSTCAFLEDDEPANEDAEVPSRAVLKKQAQALVDNKTKKRKPIKKKKK</sequence>
<organism evidence="2 3">
    <name type="scientific">Cichlidogyrus casuarinus</name>
    <dbReference type="NCBI Taxonomy" id="1844966"/>
    <lineage>
        <taxon>Eukaryota</taxon>
        <taxon>Metazoa</taxon>
        <taxon>Spiralia</taxon>
        <taxon>Lophotrochozoa</taxon>
        <taxon>Platyhelminthes</taxon>
        <taxon>Monogenea</taxon>
        <taxon>Monopisthocotylea</taxon>
        <taxon>Dactylogyridea</taxon>
        <taxon>Ancyrocephalidae</taxon>
        <taxon>Cichlidogyrus</taxon>
    </lineage>
</organism>
<feature type="compositionally biased region" description="Basic residues" evidence="1">
    <location>
        <begin position="134"/>
        <end position="145"/>
    </location>
</feature>
<feature type="region of interest" description="Disordered" evidence="1">
    <location>
        <begin position="107"/>
        <end position="145"/>
    </location>
</feature>
<name>A0ABD2Q8G3_9PLAT</name>
<dbReference type="EMBL" id="JBJKFK010000651">
    <property type="protein sequence ID" value="KAL3315848.1"/>
    <property type="molecule type" value="Genomic_DNA"/>
</dbReference>
<evidence type="ECO:0000313" key="2">
    <source>
        <dbReference type="EMBL" id="KAL3315848.1"/>
    </source>
</evidence>
<keyword evidence="3" id="KW-1185">Reference proteome</keyword>
<accession>A0ABD2Q8G3</accession>
<evidence type="ECO:0000313" key="3">
    <source>
        <dbReference type="Proteomes" id="UP001626550"/>
    </source>
</evidence>